<dbReference type="Pfam" id="PF03747">
    <property type="entry name" value="ADP_ribosyl_GH"/>
    <property type="match status" value="1"/>
</dbReference>
<sequence>MIPERYLEKLYAGVLGMNSGIRLGAPLEPLEWTAERIQQVHGDIKGYVKDYKTFSADDDANGPIFFIRSLYDEAKGREIEAEDVGKTWMNYCREGIGMIWWGGEDISTEHRAFTNLQKGIKAPQSGSAKVNGVVMAEQIGGQIFIDSWGLIFPTAIEKAAHYAEVAASVSHDLNGLYGARFMAACISNAFSAQSIKEVLQTGLSMIPSDSTYAKMVRAVISFHHKNPANFRLCRQYLEEFWGYDKYPGICHIIPNAAVCVLALLYGEGDFSKTIEIAVMCGWDTDCNAGTVGTITGVLTGLEGIPEHYRKPINDSIVASSVSGYLNIVDLPTFTQELALLGYQMAGIEPPEEVKESIKQGDVFFNFHLPGSTHGFKTDNPFKAFLRHNKQVGEGSLEVIFDRMVEGDVSKVFYKPFYRRQDFNDEKYKPTFAPKAYSGQTVSVDFFLDQWQGAGLVVTPYVRITDNQECLYLTKCELNNQTWNHVDFRIPDTDGSLIDEVGYRIESSSTLTCRAIGALYVDNFHITGQVDYSIAFSKQFEEFGSLTPFAHNKGKWKLDGQTMKYSASEDCSSYTGNYYTKDAVIEAVITPIVGISHKLIFRAEGIQRQYLIGFDGSNQVSFIKKDFGYERLITVPFEWKHHQAYVYKVEYHENKICFYIDEEKLIEHNDSRFSKGMFGFGCLEKGEAVISSFKIKEVG</sequence>
<dbReference type="InterPro" id="IPR005502">
    <property type="entry name" value="Ribosyl_crysJ1"/>
</dbReference>
<proteinExistence type="predicted"/>
<reference evidence="1 2" key="1">
    <citation type="submission" date="2021-01" db="EMBL/GenBank/DDBJ databases">
        <title>FDA dAtabase for Regulatory Grade micrObial Sequences (FDA-ARGOS): Supporting development and validation of Infectious Disease Dx tests.</title>
        <authorList>
            <person name="Nelson B."/>
            <person name="Plummer A."/>
            <person name="Tallon L."/>
            <person name="Sadzewicz L."/>
            <person name="Zhao X."/>
            <person name="Boylan J."/>
            <person name="Ott S."/>
            <person name="Bowen H."/>
            <person name="Vavikolanu K."/>
            <person name="Mehta A."/>
            <person name="Aluvathingal J."/>
            <person name="Nadendla S."/>
            <person name="Myers T."/>
            <person name="Yan Y."/>
            <person name="Sichtig H."/>
        </authorList>
    </citation>
    <scope>NUCLEOTIDE SEQUENCE [LARGE SCALE GENOMIC DNA]</scope>
    <source>
        <strain evidence="1 2">FDAARGOS_1161</strain>
    </source>
</reference>
<name>A0A974NPC9_PERPY</name>
<dbReference type="Gene3D" id="1.10.4080.10">
    <property type="entry name" value="ADP-ribosylation/Crystallin J1"/>
    <property type="match status" value="1"/>
</dbReference>
<dbReference type="KEGG" id="ppsr:I6J18_05870"/>
<gene>
    <name evidence="1" type="ORF">I6J18_05870</name>
</gene>
<dbReference type="InterPro" id="IPR036705">
    <property type="entry name" value="Ribosyl_crysJ1_sf"/>
</dbReference>
<dbReference type="AlphaFoldDB" id="A0A974NPC9"/>
<dbReference type="Gene3D" id="2.60.120.560">
    <property type="entry name" value="Exo-inulinase, domain 1"/>
    <property type="match status" value="1"/>
</dbReference>
<organism evidence="1 2">
    <name type="scientific">Peribacillus psychrosaccharolyticus</name>
    <name type="common">Bacillus psychrosaccharolyticus</name>
    <dbReference type="NCBI Taxonomy" id="1407"/>
    <lineage>
        <taxon>Bacteria</taxon>
        <taxon>Bacillati</taxon>
        <taxon>Bacillota</taxon>
        <taxon>Bacilli</taxon>
        <taxon>Bacillales</taxon>
        <taxon>Bacillaceae</taxon>
        <taxon>Peribacillus</taxon>
    </lineage>
</organism>
<dbReference type="RefSeq" id="WP_040375150.1">
    <property type="nucleotide sequence ID" value="NZ_CP068053.1"/>
</dbReference>
<accession>A0A974NPC9</accession>
<keyword evidence="2" id="KW-1185">Reference proteome</keyword>
<evidence type="ECO:0000313" key="1">
    <source>
        <dbReference type="EMBL" id="QQT01394.1"/>
    </source>
</evidence>
<evidence type="ECO:0000313" key="2">
    <source>
        <dbReference type="Proteomes" id="UP000595254"/>
    </source>
</evidence>
<protein>
    <submittedName>
        <fullName evidence="1">ADP-ribosylglycohydrolase family protein</fullName>
    </submittedName>
</protein>
<dbReference type="SUPFAM" id="SSF101478">
    <property type="entry name" value="ADP-ribosylglycohydrolase"/>
    <property type="match status" value="1"/>
</dbReference>
<dbReference type="Proteomes" id="UP000595254">
    <property type="component" value="Chromosome"/>
</dbReference>
<dbReference type="EMBL" id="CP068053">
    <property type="protein sequence ID" value="QQT01394.1"/>
    <property type="molecule type" value="Genomic_DNA"/>
</dbReference>